<organism evidence="8 9">
    <name type="scientific">Anaerobaca lacustris</name>
    <dbReference type="NCBI Taxonomy" id="3044600"/>
    <lineage>
        <taxon>Bacteria</taxon>
        <taxon>Pseudomonadati</taxon>
        <taxon>Planctomycetota</taxon>
        <taxon>Phycisphaerae</taxon>
        <taxon>Sedimentisphaerales</taxon>
        <taxon>Anaerobacaceae</taxon>
        <taxon>Anaerobaca</taxon>
    </lineage>
</organism>
<reference evidence="8" key="1">
    <citation type="submission" date="2023-05" db="EMBL/GenBank/DDBJ databases">
        <title>Anaerotaeda fermentans gen. nov., sp. nov., a novel anaerobic planctomycete of the new family within the order Sedimentisphaerales isolated from Taman Peninsula, Russia.</title>
        <authorList>
            <person name="Khomyakova M.A."/>
            <person name="Merkel A.Y."/>
            <person name="Slobodkin A.I."/>
        </authorList>
    </citation>
    <scope>NUCLEOTIDE SEQUENCE</scope>
    <source>
        <strain evidence="8">M17dextr</strain>
    </source>
</reference>
<evidence type="ECO:0000256" key="4">
    <source>
        <dbReference type="ARBA" id="ARBA00017099"/>
    </source>
</evidence>
<dbReference type="InterPro" id="IPR036291">
    <property type="entry name" value="NAD(P)-bd_dom_sf"/>
</dbReference>
<evidence type="ECO:0000256" key="5">
    <source>
        <dbReference type="ARBA" id="ARBA00048200"/>
    </source>
</evidence>
<gene>
    <name evidence="8" type="primary">rfbD</name>
    <name evidence="8" type="ORF">QJ522_00855</name>
</gene>
<dbReference type="PANTHER" id="PTHR10491:SF4">
    <property type="entry name" value="METHIONINE ADENOSYLTRANSFERASE 2 SUBUNIT BETA"/>
    <property type="match status" value="1"/>
</dbReference>
<comment type="caution">
    <text evidence="8">The sequence shown here is derived from an EMBL/GenBank/DDBJ whole genome shotgun (WGS) entry which is preliminary data.</text>
</comment>
<dbReference type="EC" id="1.1.1.133" evidence="3 6"/>
<dbReference type="Gene3D" id="3.40.50.720">
    <property type="entry name" value="NAD(P)-binding Rossmann-like Domain"/>
    <property type="match status" value="1"/>
</dbReference>
<comment type="pathway">
    <text evidence="1 6">Carbohydrate biosynthesis; dTDP-L-rhamnose biosynthesis.</text>
</comment>
<evidence type="ECO:0000256" key="3">
    <source>
        <dbReference type="ARBA" id="ARBA00012929"/>
    </source>
</evidence>
<evidence type="ECO:0000313" key="8">
    <source>
        <dbReference type="EMBL" id="MDI6447575.1"/>
    </source>
</evidence>
<dbReference type="PANTHER" id="PTHR10491">
    <property type="entry name" value="DTDP-4-DEHYDRORHAMNOSE REDUCTASE"/>
    <property type="match status" value="1"/>
</dbReference>
<protein>
    <recommendedName>
        <fullName evidence="4 6">dTDP-4-dehydrorhamnose reductase</fullName>
        <ecNumber evidence="3 6">1.1.1.133</ecNumber>
    </recommendedName>
</protein>
<comment type="catalytic activity">
    <reaction evidence="5">
        <text>dTDP-beta-L-rhamnose + NADP(+) = dTDP-4-dehydro-beta-L-rhamnose + NADPH + H(+)</text>
        <dbReference type="Rhea" id="RHEA:21796"/>
        <dbReference type="ChEBI" id="CHEBI:15378"/>
        <dbReference type="ChEBI" id="CHEBI:57510"/>
        <dbReference type="ChEBI" id="CHEBI:57783"/>
        <dbReference type="ChEBI" id="CHEBI:58349"/>
        <dbReference type="ChEBI" id="CHEBI:62830"/>
        <dbReference type="EC" id="1.1.1.133"/>
    </reaction>
</comment>
<evidence type="ECO:0000256" key="2">
    <source>
        <dbReference type="ARBA" id="ARBA00010944"/>
    </source>
</evidence>
<feature type="domain" description="RmlD-like substrate binding" evidence="7">
    <location>
        <begin position="13"/>
        <end position="286"/>
    </location>
</feature>
<keyword evidence="6" id="KW-0521">NADP</keyword>
<dbReference type="Pfam" id="PF04321">
    <property type="entry name" value="RmlD_sub_bind"/>
    <property type="match status" value="1"/>
</dbReference>
<dbReference type="InterPro" id="IPR029903">
    <property type="entry name" value="RmlD-like-bd"/>
</dbReference>
<dbReference type="Gene3D" id="3.90.25.10">
    <property type="entry name" value="UDP-galactose 4-epimerase, domain 1"/>
    <property type="match status" value="1"/>
</dbReference>
<dbReference type="NCBIfam" id="TIGR01214">
    <property type="entry name" value="rmlD"/>
    <property type="match status" value="1"/>
</dbReference>
<dbReference type="SUPFAM" id="SSF51735">
    <property type="entry name" value="NAD(P)-binding Rossmann-fold domains"/>
    <property type="match status" value="1"/>
</dbReference>
<dbReference type="GO" id="GO:0008831">
    <property type="term" value="F:dTDP-4-dehydrorhamnose reductase activity"/>
    <property type="evidence" value="ECO:0007669"/>
    <property type="project" value="UniProtKB-EC"/>
</dbReference>
<dbReference type="Proteomes" id="UP001431776">
    <property type="component" value="Unassembled WGS sequence"/>
</dbReference>
<keyword evidence="6 8" id="KW-0560">Oxidoreductase</keyword>
<evidence type="ECO:0000313" key="9">
    <source>
        <dbReference type="Proteomes" id="UP001431776"/>
    </source>
</evidence>
<dbReference type="AlphaFoldDB" id="A0AAW6TSJ3"/>
<evidence type="ECO:0000256" key="1">
    <source>
        <dbReference type="ARBA" id="ARBA00004781"/>
    </source>
</evidence>
<dbReference type="EMBL" id="JASCXX010000001">
    <property type="protein sequence ID" value="MDI6447575.1"/>
    <property type="molecule type" value="Genomic_DNA"/>
</dbReference>
<proteinExistence type="inferred from homology"/>
<dbReference type="CDD" id="cd05254">
    <property type="entry name" value="dTDP_HR_like_SDR_e"/>
    <property type="match status" value="1"/>
</dbReference>
<accession>A0AAW6TSJ3</accession>
<comment type="function">
    <text evidence="6">Catalyzes the reduction of dTDP-6-deoxy-L-lyxo-4-hexulose to yield dTDP-L-rhamnose.</text>
</comment>
<evidence type="ECO:0000256" key="6">
    <source>
        <dbReference type="RuleBase" id="RU364082"/>
    </source>
</evidence>
<evidence type="ECO:0000259" key="7">
    <source>
        <dbReference type="Pfam" id="PF04321"/>
    </source>
</evidence>
<name>A0AAW6TSJ3_9BACT</name>
<sequence>MTRKGAHRDKPAIAVLGGRGMLGTDLVAACTARGFDVRGYDLPEFDITDAEHLRGVVEASDAILNCAAYTDVDGAETHTALAHRVNAEAVGHLGELAAQYGRWVLHFSTDFVFDGTFDRPYVETDAPNPINEYGRSKLAGEERLAASGCSYCVVRLQWTYGLHGNSFVTKTIERAVTERRLAVVEDQVGSPTPTTLVADVACELLGRKTEGTFHLASAGYVSRFGVTQFVFERLGLNVELAPCCSSEYLTPATRPLNSRFDCRKIQTLLKDPIEPWQQGLERFLRQL</sequence>
<keyword evidence="9" id="KW-1185">Reference proteome</keyword>
<dbReference type="InterPro" id="IPR005913">
    <property type="entry name" value="dTDP_dehydrorham_reduct"/>
</dbReference>
<dbReference type="RefSeq" id="WP_349242985.1">
    <property type="nucleotide sequence ID" value="NZ_JASCXX010000001.1"/>
</dbReference>
<comment type="similarity">
    <text evidence="2 6">Belongs to the dTDP-4-dehydrorhamnose reductase family.</text>
</comment>